<comment type="caution">
    <text evidence="2">The sequence shown here is derived from an EMBL/GenBank/DDBJ whole genome shotgun (WGS) entry which is preliminary data.</text>
</comment>
<proteinExistence type="predicted"/>
<feature type="chain" id="PRO_5008671810" description="DUF2845 domain-containing protein" evidence="1">
    <location>
        <begin position="19"/>
        <end position="99"/>
    </location>
</feature>
<dbReference type="AlphaFoldDB" id="A0A1C3CZ41"/>
<accession>A0A1C3CZ41</accession>
<sequence length="99" mass="11064">MKKIGLILLLASAGFAHSATSTNTIQTAERQAITIGDTVEEMQIRIKASPITVKSYPLVQDKGEDVLAIDYTYEIENMRYIITVVNQHVKNIQTENLNK</sequence>
<protein>
    <recommendedName>
        <fullName evidence="4">DUF2845 domain-containing protein</fullName>
    </recommendedName>
</protein>
<dbReference type="RefSeq" id="WP_068886668.1">
    <property type="nucleotide sequence ID" value="NZ_CBCRUU010000001.1"/>
</dbReference>
<evidence type="ECO:0000313" key="3">
    <source>
        <dbReference type="Proteomes" id="UP000186553"/>
    </source>
</evidence>
<reference evidence="2 3" key="1">
    <citation type="submission" date="2016-07" db="EMBL/GenBank/DDBJ databases">
        <title>Acinetobacter sp. ANC 4603.</title>
        <authorList>
            <person name="Radolfova-Krizova L."/>
            <person name="Nemec A."/>
        </authorList>
    </citation>
    <scope>NUCLEOTIDE SEQUENCE [LARGE SCALE GENOMIC DNA]</scope>
    <source>
        <strain evidence="2 3">ANC 4603</strain>
    </source>
</reference>
<dbReference type="OrthoDB" id="6713081at2"/>
<evidence type="ECO:0000256" key="1">
    <source>
        <dbReference type="SAM" id="SignalP"/>
    </source>
</evidence>
<dbReference type="EMBL" id="MBDL01000008">
    <property type="protein sequence ID" value="ODA13809.1"/>
    <property type="molecule type" value="Genomic_DNA"/>
</dbReference>
<keyword evidence="3" id="KW-1185">Reference proteome</keyword>
<evidence type="ECO:0008006" key="4">
    <source>
        <dbReference type="Google" id="ProtNLM"/>
    </source>
</evidence>
<dbReference type="Proteomes" id="UP000186553">
    <property type="component" value="Unassembled WGS sequence"/>
</dbReference>
<name>A0A1C3CZ41_9GAMM</name>
<keyword evidence="1" id="KW-0732">Signal</keyword>
<gene>
    <name evidence="2" type="ORF">BBP83_05475</name>
</gene>
<evidence type="ECO:0000313" key="2">
    <source>
        <dbReference type="EMBL" id="ODA13809.1"/>
    </source>
</evidence>
<feature type="signal peptide" evidence="1">
    <location>
        <begin position="1"/>
        <end position="18"/>
    </location>
</feature>
<organism evidence="2 3">
    <name type="scientific">Acinetobacter celticus</name>
    <dbReference type="NCBI Taxonomy" id="1891224"/>
    <lineage>
        <taxon>Bacteria</taxon>
        <taxon>Pseudomonadati</taxon>
        <taxon>Pseudomonadota</taxon>
        <taxon>Gammaproteobacteria</taxon>
        <taxon>Moraxellales</taxon>
        <taxon>Moraxellaceae</taxon>
        <taxon>Acinetobacter</taxon>
    </lineage>
</organism>